<dbReference type="Proteomes" id="UP000542210">
    <property type="component" value="Unassembled WGS sequence"/>
</dbReference>
<organism evidence="2 3">
    <name type="scientific">Sphaerisporangium siamense</name>
    <dbReference type="NCBI Taxonomy" id="795645"/>
    <lineage>
        <taxon>Bacteria</taxon>
        <taxon>Bacillati</taxon>
        <taxon>Actinomycetota</taxon>
        <taxon>Actinomycetes</taxon>
        <taxon>Streptosporangiales</taxon>
        <taxon>Streptosporangiaceae</taxon>
        <taxon>Sphaerisporangium</taxon>
    </lineage>
</organism>
<dbReference type="InterPro" id="IPR043917">
    <property type="entry name" value="DUF5753"/>
</dbReference>
<name>A0A7W7DEF1_9ACTN</name>
<dbReference type="PROSITE" id="PS50943">
    <property type="entry name" value="HTH_CROC1"/>
    <property type="match status" value="1"/>
</dbReference>
<dbReference type="RefSeq" id="WP_184886830.1">
    <property type="nucleotide sequence ID" value="NZ_BOOV01000020.1"/>
</dbReference>
<evidence type="ECO:0000313" key="2">
    <source>
        <dbReference type="EMBL" id="MBB4705257.1"/>
    </source>
</evidence>
<dbReference type="AlphaFoldDB" id="A0A7W7DEF1"/>
<gene>
    <name evidence="2" type="ORF">BJ982_006801</name>
</gene>
<dbReference type="EMBL" id="JACHND010000001">
    <property type="protein sequence ID" value="MBB4705257.1"/>
    <property type="molecule type" value="Genomic_DNA"/>
</dbReference>
<dbReference type="Gene3D" id="1.10.260.40">
    <property type="entry name" value="lambda repressor-like DNA-binding domains"/>
    <property type="match status" value="1"/>
</dbReference>
<proteinExistence type="predicted"/>
<feature type="domain" description="HTH cro/C1-type" evidence="1">
    <location>
        <begin position="25"/>
        <end position="61"/>
    </location>
</feature>
<dbReference type="SUPFAM" id="SSF47413">
    <property type="entry name" value="lambda repressor-like DNA-binding domains"/>
    <property type="match status" value="1"/>
</dbReference>
<evidence type="ECO:0000313" key="3">
    <source>
        <dbReference type="Proteomes" id="UP000542210"/>
    </source>
</evidence>
<reference evidence="2 3" key="1">
    <citation type="submission" date="2020-08" db="EMBL/GenBank/DDBJ databases">
        <title>Sequencing the genomes of 1000 actinobacteria strains.</title>
        <authorList>
            <person name="Klenk H.-P."/>
        </authorList>
    </citation>
    <scope>NUCLEOTIDE SEQUENCE [LARGE SCALE GENOMIC DNA]</scope>
    <source>
        <strain evidence="2 3">DSM 45784</strain>
    </source>
</reference>
<dbReference type="CDD" id="cd00093">
    <property type="entry name" value="HTH_XRE"/>
    <property type="match status" value="1"/>
</dbReference>
<sequence>MEGQLSSGREIDPRESPRALFAYELRRYRQAAGLSQKRLGWLTGYSDSMVNLIELTKRRPTERFAELCDRALALDGIMVRLYAATTWRTAPEYFRPWLEVEEEATALHNWEPMLVPGLLQTQAYARAILATSPGTSGEELDERLTQRMRRQAILGREKPPMISVIVDEAVLHRSIGGAEVMREQVKYLIEIAQHPMVTIQVVPYETEAHCGLAGGFIVAERVGWPYAAYMEAQPHGRTVDEPQTIAALTARYDAIRAEALPFKQSVKLLERVVNQRDR</sequence>
<accession>A0A7W7DEF1</accession>
<dbReference type="GO" id="GO:0003677">
    <property type="term" value="F:DNA binding"/>
    <property type="evidence" value="ECO:0007669"/>
    <property type="project" value="InterPro"/>
</dbReference>
<evidence type="ECO:0000259" key="1">
    <source>
        <dbReference type="PROSITE" id="PS50943"/>
    </source>
</evidence>
<dbReference type="InterPro" id="IPR001387">
    <property type="entry name" value="Cro/C1-type_HTH"/>
</dbReference>
<dbReference type="InterPro" id="IPR010982">
    <property type="entry name" value="Lambda_DNA-bd_dom_sf"/>
</dbReference>
<keyword evidence="3" id="KW-1185">Reference proteome</keyword>
<dbReference type="Pfam" id="PF19054">
    <property type="entry name" value="DUF5753"/>
    <property type="match status" value="1"/>
</dbReference>
<protein>
    <submittedName>
        <fullName evidence="2">Transcriptional regulator with XRE-family HTH domain</fullName>
    </submittedName>
</protein>
<comment type="caution">
    <text evidence="2">The sequence shown here is derived from an EMBL/GenBank/DDBJ whole genome shotgun (WGS) entry which is preliminary data.</text>
</comment>
<dbReference type="Pfam" id="PF13560">
    <property type="entry name" value="HTH_31"/>
    <property type="match status" value="1"/>
</dbReference>